<accession>A0A921N1G7</accession>
<dbReference type="InterPro" id="IPR010997">
    <property type="entry name" value="HRDC-like_sf"/>
</dbReference>
<evidence type="ECO:0000259" key="1">
    <source>
        <dbReference type="PROSITE" id="PS50967"/>
    </source>
</evidence>
<organism evidence="2 3">
    <name type="scientific">Romboutsia timonensis</name>
    <dbReference type="NCBI Taxonomy" id="1776391"/>
    <lineage>
        <taxon>Bacteria</taxon>
        <taxon>Bacillati</taxon>
        <taxon>Bacillota</taxon>
        <taxon>Clostridia</taxon>
        <taxon>Peptostreptococcales</taxon>
        <taxon>Peptostreptococcaceae</taxon>
        <taxon>Romboutsia</taxon>
    </lineage>
</organism>
<gene>
    <name evidence="2" type="ORF">K8V90_05905</name>
</gene>
<dbReference type="GO" id="GO:0003676">
    <property type="term" value="F:nucleic acid binding"/>
    <property type="evidence" value="ECO:0007669"/>
    <property type="project" value="InterPro"/>
</dbReference>
<dbReference type="EMBL" id="DYUB01000187">
    <property type="protein sequence ID" value="HJG96620.1"/>
    <property type="molecule type" value="Genomic_DNA"/>
</dbReference>
<sequence>MYSPIVQNERHINVLKEILKDKLGYKKNLNRIESLVVIANPSTIINKKYAPINIANKIIRNDQLIQTISNVEKDKKINWVFIQDDMEKIATCLKAHHKDIDIDYVNKYCLEKENQEDSEDLVIKNDEMDEKIRYKLRGYRLKVSNRENLKPYMVFSNDTMEEVISAKPRCIDELMKVK</sequence>
<dbReference type="SUPFAM" id="SSF47819">
    <property type="entry name" value="HRDC-like"/>
    <property type="match status" value="1"/>
</dbReference>
<feature type="domain" description="HRDC" evidence="1">
    <location>
        <begin position="126"/>
        <end position="178"/>
    </location>
</feature>
<dbReference type="PROSITE" id="PS50967">
    <property type="entry name" value="HRDC"/>
    <property type="match status" value="1"/>
</dbReference>
<feature type="non-terminal residue" evidence="2">
    <location>
        <position position="178"/>
    </location>
</feature>
<reference evidence="2" key="2">
    <citation type="submission" date="2021-09" db="EMBL/GenBank/DDBJ databases">
        <authorList>
            <person name="Gilroy R."/>
        </authorList>
    </citation>
    <scope>NUCLEOTIDE SEQUENCE</scope>
    <source>
        <strain evidence="2">1277</strain>
    </source>
</reference>
<dbReference type="Pfam" id="PF00570">
    <property type="entry name" value="HRDC"/>
    <property type="match status" value="1"/>
</dbReference>
<proteinExistence type="predicted"/>
<reference evidence="2" key="1">
    <citation type="journal article" date="2021" name="PeerJ">
        <title>Extensive microbial diversity within the chicken gut microbiome revealed by metagenomics and culture.</title>
        <authorList>
            <person name="Gilroy R."/>
            <person name="Ravi A."/>
            <person name="Getino M."/>
            <person name="Pursley I."/>
            <person name="Horton D.L."/>
            <person name="Alikhan N.F."/>
            <person name="Baker D."/>
            <person name="Gharbi K."/>
            <person name="Hall N."/>
            <person name="Watson M."/>
            <person name="Adriaenssens E.M."/>
            <person name="Foster-Nyarko E."/>
            <person name="Jarju S."/>
            <person name="Secka A."/>
            <person name="Antonio M."/>
            <person name="Oren A."/>
            <person name="Chaudhuri R.R."/>
            <person name="La Ragione R."/>
            <person name="Hildebrand F."/>
            <person name="Pallen M.J."/>
        </authorList>
    </citation>
    <scope>NUCLEOTIDE SEQUENCE</scope>
    <source>
        <strain evidence="2">1277</strain>
    </source>
</reference>
<dbReference type="InterPro" id="IPR044876">
    <property type="entry name" value="HRDC_dom_sf"/>
</dbReference>
<dbReference type="InterPro" id="IPR002121">
    <property type="entry name" value="HRDC_dom"/>
</dbReference>
<evidence type="ECO:0000313" key="3">
    <source>
        <dbReference type="Proteomes" id="UP000776700"/>
    </source>
</evidence>
<dbReference type="Gene3D" id="1.10.150.80">
    <property type="entry name" value="HRDC domain"/>
    <property type="match status" value="1"/>
</dbReference>
<protein>
    <submittedName>
        <fullName evidence="2">HRDC domain-containing protein</fullName>
    </submittedName>
</protein>
<dbReference type="Proteomes" id="UP000776700">
    <property type="component" value="Unassembled WGS sequence"/>
</dbReference>
<name>A0A921N1G7_9FIRM</name>
<comment type="caution">
    <text evidence="2">The sequence shown here is derived from an EMBL/GenBank/DDBJ whole genome shotgun (WGS) entry which is preliminary data.</text>
</comment>
<dbReference type="AlphaFoldDB" id="A0A921N1G7"/>
<evidence type="ECO:0000313" key="2">
    <source>
        <dbReference type="EMBL" id="HJG96620.1"/>
    </source>
</evidence>
<dbReference type="GO" id="GO:0000166">
    <property type="term" value="F:nucleotide binding"/>
    <property type="evidence" value="ECO:0007669"/>
    <property type="project" value="InterPro"/>
</dbReference>